<sequence length="47" mass="5078">MLVSIVIGEALYLAHRCRRALIASPVVLVGLWAVMTVMPHGSVHVPN</sequence>
<evidence type="ECO:0000256" key="1">
    <source>
        <dbReference type="SAM" id="Phobius"/>
    </source>
</evidence>
<accession>A0A2X1BGU3</accession>
<dbReference type="AlphaFoldDB" id="A0A2X1BGU3"/>
<feature type="transmembrane region" description="Helical" evidence="1">
    <location>
        <begin position="20"/>
        <end position="38"/>
    </location>
</feature>
<evidence type="ECO:0000313" key="3">
    <source>
        <dbReference type="Proteomes" id="UP000251186"/>
    </source>
</evidence>
<keyword evidence="1" id="KW-0472">Membrane</keyword>
<gene>
    <name evidence="2" type="ORF">NCTC11166_03019</name>
</gene>
<keyword evidence="1" id="KW-1133">Transmembrane helix</keyword>
<evidence type="ECO:0000313" key="2">
    <source>
        <dbReference type="EMBL" id="SPU55618.1"/>
    </source>
</evidence>
<dbReference type="EMBL" id="UAQP01000014">
    <property type="protein sequence ID" value="SPU55618.1"/>
    <property type="molecule type" value="Genomic_DNA"/>
</dbReference>
<name>A0A2X1BGU3_BREVE</name>
<proteinExistence type="predicted"/>
<keyword evidence="1" id="KW-0812">Transmembrane</keyword>
<organism evidence="2 3">
    <name type="scientific">Brevundimonas vesicularis</name>
    <name type="common">Pseudomonas vesicularis</name>
    <dbReference type="NCBI Taxonomy" id="41276"/>
    <lineage>
        <taxon>Bacteria</taxon>
        <taxon>Pseudomonadati</taxon>
        <taxon>Pseudomonadota</taxon>
        <taxon>Alphaproteobacteria</taxon>
        <taxon>Caulobacterales</taxon>
        <taxon>Caulobacteraceae</taxon>
        <taxon>Brevundimonas</taxon>
    </lineage>
</organism>
<protein>
    <submittedName>
        <fullName evidence="2">Uncharacterized protein</fullName>
    </submittedName>
</protein>
<dbReference type="Proteomes" id="UP000251186">
    <property type="component" value="Unassembled WGS sequence"/>
</dbReference>
<reference evidence="2 3" key="1">
    <citation type="submission" date="2018-06" db="EMBL/GenBank/DDBJ databases">
        <authorList>
            <consortium name="Pathogen Informatics"/>
            <person name="Doyle S."/>
        </authorList>
    </citation>
    <scope>NUCLEOTIDE SEQUENCE [LARGE SCALE GENOMIC DNA]</scope>
    <source>
        <strain evidence="2 3">NCTC11166</strain>
    </source>
</reference>
<dbReference type="RefSeq" id="WP_181669210.1">
    <property type="nucleotide sequence ID" value="NZ_UAQP01000014.1"/>
</dbReference>